<keyword evidence="6" id="KW-1185">Reference proteome</keyword>
<dbReference type="GO" id="GO:0006357">
    <property type="term" value="P:regulation of transcription by RNA polymerase II"/>
    <property type="evidence" value="ECO:0007669"/>
    <property type="project" value="InterPro"/>
</dbReference>
<proteinExistence type="predicted"/>
<keyword evidence="1" id="KW-0132">Cell division</keyword>
<feature type="domain" description="Cyclin N-terminal" evidence="4">
    <location>
        <begin position="74"/>
        <end position="173"/>
    </location>
</feature>
<evidence type="ECO:0000256" key="1">
    <source>
        <dbReference type="ARBA" id="ARBA00022618"/>
    </source>
</evidence>
<feature type="compositionally biased region" description="Basic and acidic residues" evidence="3">
    <location>
        <begin position="403"/>
        <end position="428"/>
    </location>
</feature>
<accession>A0A484M4G5</accession>
<feature type="region of interest" description="Disordered" evidence="3">
    <location>
        <begin position="495"/>
        <end position="591"/>
    </location>
</feature>
<dbReference type="EMBL" id="OOIL02002582">
    <property type="protein sequence ID" value="VFQ83487.1"/>
    <property type="molecule type" value="Genomic_DNA"/>
</dbReference>
<evidence type="ECO:0000256" key="2">
    <source>
        <dbReference type="ARBA" id="ARBA00023306"/>
    </source>
</evidence>
<dbReference type="GO" id="GO:0051301">
    <property type="term" value="P:cell division"/>
    <property type="evidence" value="ECO:0007669"/>
    <property type="project" value="UniProtKB-KW"/>
</dbReference>
<evidence type="ECO:0000313" key="6">
    <source>
        <dbReference type="Proteomes" id="UP000595140"/>
    </source>
</evidence>
<dbReference type="InterPro" id="IPR043198">
    <property type="entry name" value="Cyclin/Ssn8"/>
</dbReference>
<dbReference type="AlphaFoldDB" id="A0A484M4G5"/>
<feature type="compositionally biased region" description="Low complexity" evidence="3">
    <location>
        <begin position="344"/>
        <end position="358"/>
    </location>
</feature>
<gene>
    <name evidence="5" type="ORF">CCAM_LOCUS25263</name>
</gene>
<dbReference type="Gene3D" id="1.10.472.10">
    <property type="entry name" value="Cyclin-like"/>
    <property type="match status" value="2"/>
</dbReference>
<reference evidence="5 6" key="1">
    <citation type="submission" date="2018-04" db="EMBL/GenBank/DDBJ databases">
        <authorList>
            <person name="Vogel A."/>
        </authorList>
    </citation>
    <scope>NUCLEOTIDE SEQUENCE [LARGE SCALE GENOMIC DNA]</scope>
</reference>
<feature type="compositionally biased region" description="Basic residues" evidence="3">
    <location>
        <begin position="546"/>
        <end position="561"/>
    </location>
</feature>
<feature type="compositionally biased region" description="Polar residues" evidence="3">
    <location>
        <begin position="322"/>
        <end position="343"/>
    </location>
</feature>
<protein>
    <recommendedName>
        <fullName evidence="4">Cyclin N-terminal domain-containing protein</fullName>
    </recommendedName>
</protein>
<sequence>MAADPSHHDTGSLQTTEGGSSWYFSRREIEENSPFIRDGIDSIKETYLRRSYCVFFQNLGEQLKVLVFNFCLFAFAIPNISKLICCNRMTGRKPECLTHLHNLQIIAIVCMFLAGKVEETPRALKDVIVVSYEIIYKKDPKAIQRIKQREVYEQQKELILMGERVVLATLGFERNVHHPYKPLVVALQKFKAAQNTLVQVAWNFVNNGLRTPLCLQFKPHHIAAGAIFLAAKFLFHMTMRRFGGRSLMSPHVNWRKMIRSKVRFQGGWEWEINDGKIEMANAPLRRCKSLEVEVVSNQMLELYEQKSLAKEAEECADVVGTQRPTNPSGANEDPNPNSNSSHRGTATSSKTGTSKASSQKPISYHSLPNNHGRAGQNCDNDHASSEKNITYPSSYAGEASGKQNDESGEEKTKQMKEKLDGGGALEHHHMDGAAVGQSLQEVFIKNIDKGKVKAALERSRKSRGGTTRKADVLDDDDLIERELEDGIVIDAEKSKWERRQSCPKSSSGLEHDQRMMTKGAVQPLQKENDNLEEGELDPYGDTVAHKGAHHSPKSANRKRKASPLLQREGKHRHRDIIYPQSLAPRLPGGQK</sequence>
<dbReference type="GO" id="GO:0016538">
    <property type="term" value="F:cyclin-dependent protein serine/threonine kinase regulator activity"/>
    <property type="evidence" value="ECO:0007669"/>
    <property type="project" value="InterPro"/>
</dbReference>
<dbReference type="PANTHER" id="PTHR10026">
    <property type="entry name" value="CYCLIN"/>
    <property type="match status" value="1"/>
</dbReference>
<dbReference type="InterPro" id="IPR006671">
    <property type="entry name" value="Cyclin_N"/>
</dbReference>
<feature type="region of interest" description="Disordered" evidence="3">
    <location>
        <begin position="314"/>
        <end position="428"/>
    </location>
</feature>
<dbReference type="SUPFAM" id="SSF47954">
    <property type="entry name" value="Cyclin-like"/>
    <property type="match status" value="2"/>
</dbReference>
<dbReference type="InterPro" id="IPR036915">
    <property type="entry name" value="Cyclin-like_sf"/>
</dbReference>
<name>A0A484M4G5_9ASTE</name>
<organism evidence="5 6">
    <name type="scientific">Cuscuta campestris</name>
    <dbReference type="NCBI Taxonomy" id="132261"/>
    <lineage>
        <taxon>Eukaryota</taxon>
        <taxon>Viridiplantae</taxon>
        <taxon>Streptophyta</taxon>
        <taxon>Embryophyta</taxon>
        <taxon>Tracheophyta</taxon>
        <taxon>Spermatophyta</taxon>
        <taxon>Magnoliopsida</taxon>
        <taxon>eudicotyledons</taxon>
        <taxon>Gunneridae</taxon>
        <taxon>Pentapetalae</taxon>
        <taxon>asterids</taxon>
        <taxon>lamiids</taxon>
        <taxon>Solanales</taxon>
        <taxon>Convolvulaceae</taxon>
        <taxon>Cuscuteae</taxon>
        <taxon>Cuscuta</taxon>
        <taxon>Cuscuta subgen. Grammica</taxon>
        <taxon>Cuscuta sect. Cleistogrammica</taxon>
    </lineage>
</organism>
<dbReference type="OrthoDB" id="10264655at2759"/>
<evidence type="ECO:0000259" key="4">
    <source>
        <dbReference type="Pfam" id="PF00134"/>
    </source>
</evidence>
<evidence type="ECO:0000313" key="5">
    <source>
        <dbReference type="EMBL" id="VFQ83487.1"/>
    </source>
</evidence>
<dbReference type="Proteomes" id="UP000595140">
    <property type="component" value="Unassembled WGS sequence"/>
</dbReference>
<dbReference type="Pfam" id="PF00134">
    <property type="entry name" value="Cyclin_N"/>
    <property type="match status" value="1"/>
</dbReference>
<keyword evidence="2" id="KW-0131">Cell cycle</keyword>
<evidence type="ECO:0000256" key="3">
    <source>
        <dbReference type="SAM" id="MobiDB-lite"/>
    </source>
</evidence>